<keyword evidence="8" id="KW-1185">Reference proteome</keyword>
<dbReference type="GO" id="GO:0009507">
    <property type="term" value="C:chloroplast"/>
    <property type="evidence" value="ECO:0007669"/>
    <property type="project" value="TreeGrafter"/>
</dbReference>
<evidence type="ECO:0000256" key="2">
    <source>
        <dbReference type="ARBA" id="ARBA00006706"/>
    </source>
</evidence>
<dbReference type="GO" id="GO:0004659">
    <property type="term" value="F:prenyltransferase activity"/>
    <property type="evidence" value="ECO:0007669"/>
    <property type="project" value="InterPro"/>
</dbReference>
<dbReference type="InterPro" id="IPR008949">
    <property type="entry name" value="Isoprenoid_synthase_dom_sf"/>
</dbReference>
<comment type="cofactor">
    <cofactor evidence="1">
        <name>Mg(2+)</name>
        <dbReference type="ChEBI" id="CHEBI:18420"/>
    </cofactor>
</comment>
<dbReference type="InterPro" id="IPR000092">
    <property type="entry name" value="Polyprenyl_synt"/>
</dbReference>
<keyword evidence="3" id="KW-0808">Transferase</keyword>
<keyword evidence="4" id="KW-0479">Metal-binding</keyword>
<dbReference type="GO" id="GO:0010236">
    <property type="term" value="P:plastoquinone biosynthetic process"/>
    <property type="evidence" value="ECO:0007669"/>
    <property type="project" value="TreeGrafter"/>
</dbReference>
<evidence type="ECO:0000256" key="1">
    <source>
        <dbReference type="ARBA" id="ARBA00001946"/>
    </source>
</evidence>
<keyword evidence="6" id="KW-0414">Isoprene biosynthesis</keyword>
<accession>A0AAD5BU65</accession>
<dbReference type="SUPFAM" id="SSF48576">
    <property type="entry name" value="Terpenoid synthases"/>
    <property type="match status" value="1"/>
</dbReference>
<comment type="similarity">
    <text evidence="2">Belongs to the FPP/GGPP synthase family.</text>
</comment>
<protein>
    <submittedName>
        <fullName evidence="7">Uncharacterized protein</fullName>
    </submittedName>
</protein>
<dbReference type="GO" id="GO:0046872">
    <property type="term" value="F:metal ion binding"/>
    <property type="evidence" value="ECO:0007669"/>
    <property type="project" value="UniProtKB-KW"/>
</dbReference>
<dbReference type="Gene3D" id="1.10.600.10">
    <property type="entry name" value="Farnesyl Diphosphate Synthase"/>
    <property type="match status" value="1"/>
</dbReference>
<dbReference type="PANTHER" id="PTHR12001:SF69">
    <property type="entry name" value="ALL TRANS-POLYPRENYL-DIPHOSPHATE SYNTHASE PDSS1"/>
    <property type="match status" value="1"/>
</dbReference>
<evidence type="ECO:0000256" key="3">
    <source>
        <dbReference type="ARBA" id="ARBA00022679"/>
    </source>
</evidence>
<evidence type="ECO:0000256" key="5">
    <source>
        <dbReference type="ARBA" id="ARBA00022842"/>
    </source>
</evidence>
<dbReference type="Pfam" id="PF00348">
    <property type="entry name" value="polyprenyl_synt"/>
    <property type="match status" value="1"/>
</dbReference>
<evidence type="ECO:0000256" key="4">
    <source>
        <dbReference type="ARBA" id="ARBA00022723"/>
    </source>
</evidence>
<evidence type="ECO:0000313" key="7">
    <source>
        <dbReference type="EMBL" id="KAI7729540.1"/>
    </source>
</evidence>
<comment type="caution">
    <text evidence="7">The sequence shown here is derived from an EMBL/GenBank/DDBJ whole genome shotgun (WGS) entry which is preliminary data.</text>
</comment>
<keyword evidence="5" id="KW-0460">Magnesium</keyword>
<dbReference type="AlphaFoldDB" id="A0AAD5BU65"/>
<reference evidence="7" key="1">
    <citation type="submission" date="2022-06" db="EMBL/GenBank/DDBJ databases">
        <title>Uncovering the hologenomic basis of an extraordinary plant invasion.</title>
        <authorList>
            <person name="Bieker V.C."/>
            <person name="Martin M.D."/>
            <person name="Gilbert T."/>
            <person name="Hodgins K."/>
            <person name="Battlay P."/>
            <person name="Petersen B."/>
            <person name="Wilson J."/>
        </authorList>
    </citation>
    <scope>NUCLEOTIDE SEQUENCE</scope>
    <source>
        <strain evidence="7">AA19_3_7</strain>
        <tissue evidence="7">Leaf</tissue>
    </source>
</reference>
<proteinExistence type="inferred from homology"/>
<evidence type="ECO:0000256" key="6">
    <source>
        <dbReference type="ARBA" id="ARBA00023229"/>
    </source>
</evidence>
<evidence type="ECO:0000313" key="8">
    <source>
        <dbReference type="Proteomes" id="UP001206925"/>
    </source>
</evidence>
<dbReference type="GO" id="GO:0008299">
    <property type="term" value="P:isoprenoid biosynthetic process"/>
    <property type="evidence" value="ECO:0007669"/>
    <property type="project" value="UniProtKB-KW"/>
</dbReference>
<name>A0AAD5BU65_AMBAR</name>
<dbReference type="PANTHER" id="PTHR12001">
    <property type="entry name" value="GERANYLGERANYL PYROPHOSPHATE SYNTHASE"/>
    <property type="match status" value="1"/>
</dbReference>
<feature type="non-terminal residue" evidence="7">
    <location>
        <position position="1"/>
    </location>
</feature>
<sequence>FKQFGKGIFQTLIELEGRTGKEGFLFLMAKECCTIIANKAVNLMILAHGPKGQETIHQLYGTRVAVLAGDFMFAQSSWYLANLENLELIKLITQVIKGFASGEIKQAPSLFDCGVKLDE</sequence>
<dbReference type="Proteomes" id="UP001206925">
    <property type="component" value="Unassembled WGS sequence"/>
</dbReference>
<organism evidence="7 8">
    <name type="scientific">Ambrosia artemisiifolia</name>
    <name type="common">Common ragweed</name>
    <dbReference type="NCBI Taxonomy" id="4212"/>
    <lineage>
        <taxon>Eukaryota</taxon>
        <taxon>Viridiplantae</taxon>
        <taxon>Streptophyta</taxon>
        <taxon>Embryophyta</taxon>
        <taxon>Tracheophyta</taxon>
        <taxon>Spermatophyta</taxon>
        <taxon>Magnoliopsida</taxon>
        <taxon>eudicotyledons</taxon>
        <taxon>Gunneridae</taxon>
        <taxon>Pentapetalae</taxon>
        <taxon>asterids</taxon>
        <taxon>campanulids</taxon>
        <taxon>Asterales</taxon>
        <taxon>Asteraceae</taxon>
        <taxon>Asteroideae</taxon>
        <taxon>Heliantheae alliance</taxon>
        <taxon>Heliantheae</taxon>
        <taxon>Ambrosia</taxon>
    </lineage>
</organism>
<dbReference type="EMBL" id="JAMZMK010010980">
    <property type="protein sequence ID" value="KAI7729540.1"/>
    <property type="molecule type" value="Genomic_DNA"/>
</dbReference>
<gene>
    <name evidence="7" type="ORF">M8C21_012709</name>
</gene>